<reference evidence="2" key="1">
    <citation type="submission" date="2021-03" db="EMBL/GenBank/DDBJ databases">
        <title>Draft genome sequence of rust myrtle Austropuccinia psidii MF-1, a brazilian biotype.</title>
        <authorList>
            <person name="Quecine M.C."/>
            <person name="Pachon D.M.R."/>
            <person name="Bonatelli M.L."/>
            <person name="Correr F.H."/>
            <person name="Franceschini L.M."/>
            <person name="Leite T.F."/>
            <person name="Margarido G.R.A."/>
            <person name="Almeida C.A."/>
            <person name="Ferrarezi J.A."/>
            <person name="Labate C.A."/>
        </authorList>
    </citation>
    <scope>NUCLEOTIDE SEQUENCE</scope>
    <source>
        <strain evidence="2">MF-1</strain>
    </source>
</reference>
<evidence type="ECO:0000313" key="3">
    <source>
        <dbReference type="Proteomes" id="UP000765509"/>
    </source>
</evidence>
<dbReference type="AlphaFoldDB" id="A0A9Q3QB81"/>
<feature type="compositionally biased region" description="Acidic residues" evidence="1">
    <location>
        <begin position="92"/>
        <end position="110"/>
    </location>
</feature>
<gene>
    <name evidence="2" type="ORF">O181_132491</name>
</gene>
<feature type="region of interest" description="Disordered" evidence="1">
    <location>
        <begin position="74"/>
        <end position="110"/>
    </location>
</feature>
<evidence type="ECO:0000313" key="2">
    <source>
        <dbReference type="EMBL" id="MBW0592776.1"/>
    </source>
</evidence>
<protein>
    <submittedName>
        <fullName evidence="2">Uncharacterized protein</fullName>
    </submittedName>
</protein>
<name>A0A9Q3QB81_9BASI</name>
<evidence type="ECO:0000256" key="1">
    <source>
        <dbReference type="SAM" id="MobiDB-lite"/>
    </source>
</evidence>
<dbReference type="EMBL" id="AVOT02150295">
    <property type="protein sequence ID" value="MBW0592776.1"/>
    <property type="molecule type" value="Genomic_DNA"/>
</dbReference>
<accession>A0A9Q3QB81</accession>
<sequence length="110" mass="12780">MAHRLRNPLKAGDLVLFYIKPLESRWGLLFKNRWNGAYRVINQINNGTYELEELDGTKLTRKFAESHIKRFYPGGKKVKSSTESENDSSKEIEDEDLILEGEEIDQDGYD</sequence>
<keyword evidence="3" id="KW-1185">Reference proteome</keyword>
<organism evidence="2 3">
    <name type="scientific">Austropuccinia psidii MF-1</name>
    <dbReference type="NCBI Taxonomy" id="1389203"/>
    <lineage>
        <taxon>Eukaryota</taxon>
        <taxon>Fungi</taxon>
        <taxon>Dikarya</taxon>
        <taxon>Basidiomycota</taxon>
        <taxon>Pucciniomycotina</taxon>
        <taxon>Pucciniomycetes</taxon>
        <taxon>Pucciniales</taxon>
        <taxon>Sphaerophragmiaceae</taxon>
        <taxon>Austropuccinia</taxon>
    </lineage>
</organism>
<dbReference type="Proteomes" id="UP000765509">
    <property type="component" value="Unassembled WGS sequence"/>
</dbReference>
<dbReference type="OrthoDB" id="786200at2759"/>
<proteinExistence type="predicted"/>
<comment type="caution">
    <text evidence="2">The sequence shown here is derived from an EMBL/GenBank/DDBJ whole genome shotgun (WGS) entry which is preliminary data.</text>
</comment>